<evidence type="ECO:0000259" key="2">
    <source>
        <dbReference type="PROSITE" id="PS50102"/>
    </source>
</evidence>
<accession>A0A450SRE8</accession>
<dbReference type="EMBL" id="CAADFD010000028">
    <property type="protein sequence ID" value="VFJ56501.1"/>
    <property type="molecule type" value="Genomic_DNA"/>
</dbReference>
<dbReference type="PANTHER" id="PTHR48027">
    <property type="entry name" value="HETEROGENEOUS NUCLEAR RIBONUCLEOPROTEIN 87F-RELATED"/>
    <property type="match status" value="1"/>
</dbReference>
<protein>
    <submittedName>
        <fullName evidence="4">RNA recognition motif. (A.k.a. RRM, RBD, or RNP domain)</fullName>
    </submittedName>
</protein>
<name>A0A450SRE8_9GAMM</name>
<keyword evidence="1" id="KW-0694">RNA-binding</keyword>
<dbReference type="InterPro" id="IPR035979">
    <property type="entry name" value="RBD_domain_sf"/>
</dbReference>
<sequence>MMSRDPFRRRKVALFSALIEDTRVKRMFVGNLPVDATETSVSDLFSKFGTVRSIRLVTDVFTGQCRGFGFVEMEGHEARAAIAGLDGTDIDKGKPLRVRFEDPKSTRGRRRR</sequence>
<dbReference type="EMBL" id="CAADEW010000023">
    <property type="protein sequence ID" value="VFJ49435.1"/>
    <property type="molecule type" value="Genomic_DNA"/>
</dbReference>
<dbReference type="SUPFAM" id="SSF54928">
    <property type="entry name" value="RNA-binding domain, RBD"/>
    <property type="match status" value="1"/>
</dbReference>
<dbReference type="AlphaFoldDB" id="A0A450SRE8"/>
<evidence type="ECO:0000256" key="1">
    <source>
        <dbReference type="ARBA" id="ARBA00022884"/>
    </source>
</evidence>
<dbReference type="SMART" id="SM00360">
    <property type="entry name" value="RRM"/>
    <property type="match status" value="1"/>
</dbReference>
<dbReference type="GO" id="GO:0003723">
    <property type="term" value="F:RNA binding"/>
    <property type="evidence" value="ECO:0007669"/>
    <property type="project" value="UniProtKB-KW"/>
</dbReference>
<feature type="domain" description="RRM" evidence="2">
    <location>
        <begin position="25"/>
        <end position="103"/>
    </location>
</feature>
<dbReference type="InterPro" id="IPR012677">
    <property type="entry name" value="Nucleotide-bd_a/b_plait_sf"/>
</dbReference>
<dbReference type="InterPro" id="IPR000504">
    <property type="entry name" value="RRM_dom"/>
</dbReference>
<dbReference type="Gene3D" id="3.30.70.330">
    <property type="match status" value="1"/>
</dbReference>
<reference evidence="4" key="1">
    <citation type="submission" date="2019-02" db="EMBL/GenBank/DDBJ databases">
        <authorList>
            <person name="Gruber-Vodicka R. H."/>
            <person name="Seah K. B. B."/>
        </authorList>
    </citation>
    <scope>NUCLEOTIDE SEQUENCE</scope>
    <source>
        <strain evidence="4">BECK_BZ106</strain>
        <strain evidence="3">BECK_BZ15</strain>
    </source>
</reference>
<proteinExistence type="predicted"/>
<gene>
    <name evidence="3" type="ORF">BECKFW1821A_GA0114235_102313</name>
    <name evidence="4" type="ORF">BECKFW1821B_GA0114236_10287</name>
</gene>
<evidence type="ECO:0000313" key="3">
    <source>
        <dbReference type="EMBL" id="VFJ49435.1"/>
    </source>
</evidence>
<dbReference type="PROSITE" id="PS50102">
    <property type="entry name" value="RRM"/>
    <property type="match status" value="1"/>
</dbReference>
<organism evidence="4">
    <name type="scientific">Candidatus Kentrum sp. FW</name>
    <dbReference type="NCBI Taxonomy" id="2126338"/>
    <lineage>
        <taxon>Bacteria</taxon>
        <taxon>Pseudomonadati</taxon>
        <taxon>Pseudomonadota</taxon>
        <taxon>Gammaproteobacteria</taxon>
        <taxon>Candidatus Kentrum</taxon>
    </lineage>
</organism>
<evidence type="ECO:0000313" key="4">
    <source>
        <dbReference type="EMBL" id="VFJ56501.1"/>
    </source>
</evidence>
<dbReference type="InterPro" id="IPR052462">
    <property type="entry name" value="SLIRP/GR-RBP-like"/>
</dbReference>
<dbReference type="Pfam" id="PF00076">
    <property type="entry name" value="RRM_1"/>
    <property type="match status" value="1"/>
</dbReference>